<evidence type="ECO:0000256" key="4">
    <source>
        <dbReference type="ARBA" id="ARBA00022833"/>
    </source>
</evidence>
<evidence type="ECO:0000256" key="1">
    <source>
        <dbReference type="ARBA" id="ARBA00001947"/>
    </source>
</evidence>
<keyword evidence="4" id="KW-0862">Zinc</keyword>
<gene>
    <name evidence="6" type="ORF">H8Z77_11330</name>
</gene>
<proteinExistence type="predicted"/>
<comment type="cofactor">
    <cofactor evidence="1">
        <name>Zn(2+)</name>
        <dbReference type="ChEBI" id="CHEBI:29105"/>
    </cofactor>
</comment>
<feature type="domain" description="Metallo-beta-lactamase" evidence="5">
    <location>
        <begin position="12"/>
        <end position="191"/>
    </location>
</feature>
<dbReference type="InterPro" id="IPR036866">
    <property type="entry name" value="RibonucZ/Hydroxyglut_hydro"/>
</dbReference>
<dbReference type="Gene3D" id="3.60.15.10">
    <property type="entry name" value="Ribonuclease Z/Hydroxyacylglutathione hydrolase-like"/>
    <property type="match status" value="1"/>
</dbReference>
<dbReference type="CDD" id="cd06262">
    <property type="entry name" value="metallo-hydrolase-like_MBL-fold"/>
    <property type="match status" value="1"/>
</dbReference>
<evidence type="ECO:0000313" key="7">
    <source>
        <dbReference type="Proteomes" id="UP000649151"/>
    </source>
</evidence>
<accession>A0ABR7ITX4</accession>
<dbReference type="Pfam" id="PF00753">
    <property type="entry name" value="Lactamase_B"/>
    <property type="match status" value="1"/>
</dbReference>
<dbReference type="InterPro" id="IPR051453">
    <property type="entry name" value="MBL_Glyoxalase_II"/>
</dbReference>
<evidence type="ECO:0000256" key="2">
    <source>
        <dbReference type="ARBA" id="ARBA00022723"/>
    </source>
</evidence>
<dbReference type="SMART" id="SM00849">
    <property type="entry name" value="Lactamase_B"/>
    <property type="match status" value="1"/>
</dbReference>
<dbReference type="PANTHER" id="PTHR46233">
    <property type="entry name" value="HYDROXYACYLGLUTATHIONE HYDROLASE GLOC"/>
    <property type="match status" value="1"/>
</dbReference>
<dbReference type="SUPFAM" id="SSF56281">
    <property type="entry name" value="Metallo-hydrolase/oxidoreductase"/>
    <property type="match status" value="1"/>
</dbReference>
<dbReference type="InterPro" id="IPR001279">
    <property type="entry name" value="Metallo-B-lactamas"/>
</dbReference>
<keyword evidence="3" id="KW-0378">Hydrolase</keyword>
<evidence type="ECO:0000313" key="6">
    <source>
        <dbReference type="EMBL" id="MBC5788596.1"/>
    </source>
</evidence>
<dbReference type="PANTHER" id="PTHR46233:SF3">
    <property type="entry name" value="HYDROXYACYLGLUTATHIONE HYDROLASE GLOC"/>
    <property type="match status" value="1"/>
</dbReference>
<dbReference type="EMBL" id="JACOQK010000001">
    <property type="protein sequence ID" value="MBC5788596.1"/>
    <property type="molecule type" value="Genomic_DNA"/>
</dbReference>
<sequence length="209" mass="23221">MKIKQYVLGPVQTNCFVVYNDQNQAAIIDPGANGAQIVDAVQKDGKEITMVLLTHGHFDHIGGVHEIQEKTNCKVYIHEQDQELLQDPSKNLSKLFQKVISKNFTSAEADVLLKDGDTIPFGEITFHVMHTPGHSRGSCMYLTDGVIFSGDTIFKREIGRNDTYGGDPVAQQKSLQRIAAIPGDSIICTGHGENTTLEEEKKYNPYFPR</sequence>
<reference evidence="6 7" key="1">
    <citation type="submission" date="2020-08" db="EMBL/GenBank/DDBJ databases">
        <title>Genome public.</title>
        <authorList>
            <person name="Liu C."/>
            <person name="Sun Q."/>
        </authorList>
    </citation>
    <scope>NUCLEOTIDE SEQUENCE [LARGE SCALE GENOMIC DNA]</scope>
    <source>
        <strain evidence="6 7">NSJ-27</strain>
    </source>
</reference>
<evidence type="ECO:0000259" key="5">
    <source>
        <dbReference type="SMART" id="SM00849"/>
    </source>
</evidence>
<keyword evidence="7" id="KW-1185">Reference proteome</keyword>
<name>A0ABR7ITX4_9CLOT</name>
<evidence type="ECO:0000256" key="3">
    <source>
        <dbReference type="ARBA" id="ARBA00022801"/>
    </source>
</evidence>
<protein>
    <submittedName>
        <fullName evidence="6">MBL fold metallo-hydrolase</fullName>
    </submittedName>
</protein>
<organism evidence="6 7">
    <name type="scientific">Clostridium facile</name>
    <dbReference type="NCBI Taxonomy" id="2763035"/>
    <lineage>
        <taxon>Bacteria</taxon>
        <taxon>Bacillati</taxon>
        <taxon>Bacillota</taxon>
        <taxon>Clostridia</taxon>
        <taxon>Eubacteriales</taxon>
        <taxon>Clostridiaceae</taxon>
        <taxon>Clostridium</taxon>
    </lineage>
</organism>
<keyword evidence="2" id="KW-0479">Metal-binding</keyword>
<dbReference type="RefSeq" id="WP_186997060.1">
    <property type="nucleotide sequence ID" value="NZ_JACOQK010000001.1"/>
</dbReference>
<dbReference type="Proteomes" id="UP000649151">
    <property type="component" value="Unassembled WGS sequence"/>
</dbReference>
<comment type="caution">
    <text evidence="6">The sequence shown here is derived from an EMBL/GenBank/DDBJ whole genome shotgun (WGS) entry which is preliminary data.</text>
</comment>